<dbReference type="SMART" id="SM00753">
    <property type="entry name" value="PAM"/>
    <property type="match status" value="1"/>
</dbReference>
<evidence type="ECO:0000256" key="2">
    <source>
        <dbReference type="ARBA" id="ARBA00073854"/>
    </source>
</evidence>
<sequence length="427" mass="48207">MPPKNKQNNSSAATFKVDNYCTALLEALKAQDGIKLRACFALQDDHTTAVKSELSRISNIFRYLNDMGIEEPWLPLVSHHFKVIAALPSASPNAPSHAIELAVDQLALCDALHAMYPSNSIQKWALPALYAVDLDLVRLTAKADTELLKRGEKATKSEGAVSALRSAFSVCLSDRALPHISRRWGTYYTACLMFRVFFRLKSLHLCSNTLRSIQSNDLQPLDVFPISHKVTFKYYVGVLAFYNEQYKKATEELEYALQHCPGKGDRRAKWMNNRRLILNYYIPARMLQGYLPPPNLLSKCQSIADLYSPFVTAIKLGNVRMFDDALLEKQKDLIDHGTFYAIERLRIVSLRVLFKKVWMIKGQTTRLPLSAFKDALKFVGEDSSLDEVECLLANMIDKGYIKGYLSHEQSTIVLSKDKAFPALLTVS</sequence>
<dbReference type="PANTHER" id="PTHR12732">
    <property type="entry name" value="UNCHARACTERIZED PROTEASOME COMPONENT REGION PCI-CONTAINING"/>
    <property type="match status" value="1"/>
</dbReference>
<organism evidence="4 5">
    <name type="scientific">Synchytrium microbalum</name>
    <dbReference type="NCBI Taxonomy" id="1806994"/>
    <lineage>
        <taxon>Eukaryota</taxon>
        <taxon>Fungi</taxon>
        <taxon>Fungi incertae sedis</taxon>
        <taxon>Chytridiomycota</taxon>
        <taxon>Chytridiomycota incertae sedis</taxon>
        <taxon>Chytridiomycetes</taxon>
        <taxon>Synchytriales</taxon>
        <taxon>Synchytriaceae</taxon>
        <taxon>Synchytrium</taxon>
    </lineage>
</organism>
<dbReference type="GO" id="GO:0003690">
    <property type="term" value="F:double-stranded DNA binding"/>
    <property type="evidence" value="ECO:0007669"/>
    <property type="project" value="InterPro"/>
</dbReference>
<dbReference type="GO" id="GO:0016973">
    <property type="term" value="P:poly(A)+ mRNA export from nucleus"/>
    <property type="evidence" value="ECO:0007669"/>
    <property type="project" value="TreeGrafter"/>
</dbReference>
<dbReference type="Proteomes" id="UP000319731">
    <property type="component" value="Unassembled WGS sequence"/>
</dbReference>
<dbReference type="STRING" id="1806994.A0A507CA94"/>
<dbReference type="RefSeq" id="XP_031025542.1">
    <property type="nucleotide sequence ID" value="XM_031168496.1"/>
</dbReference>
<dbReference type="InterPro" id="IPR036388">
    <property type="entry name" value="WH-like_DNA-bd_sf"/>
</dbReference>
<dbReference type="InterPro" id="IPR045114">
    <property type="entry name" value="Csn12-like"/>
</dbReference>
<dbReference type="Gene3D" id="1.10.10.10">
    <property type="entry name" value="Winged helix-like DNA-binding domain superfamily/Winged helix DNA-binding domain"/>
    <property type="match status" value="1"/>
</dbReference>
<comment type="similarity">
    <text evidence="1">Belongs to the CSN12 family.</text>
</comment>
<protein>
    <recommendedName>
        <fullName evidence="2">Protein CSN12 homolog</fullName>
    </recommendedName>
</protein>
<comment type="caution">
    <text evidence="4">The sequence shown here is derived from an EMBL/GenBank/DDBJ whole genome shotgun (WGS) entry which is preliminary data.</text>
</comment>
<dbReference type="Pfam" id="PF01399">
    <property type="entry name" value="PCI"/>
    <property type="match status" value="1"/>
</dbReference>
<evidence type="ECO:0000313" key="4">
    <source>
        <dbReference type="EMBL" id="TPX34904.1"/>
    </source>
</evidence>
<gene>
    <name evidence="4" type="ORF">SmJEL517_g02568</name>
</gene>
<dbReference type="OrthoDB" id="10252687at2759"/>
<dbReference type="EMBL" id="QEAO01000011">
    <property type="protein sequence ID" value="TPX34904.1"/>
    <property type="molecule type" value="Genomic_DNA"/>
</dbReference>
<evidence type="ECO:0000259" key="3">
    <source>
        <dbReference type="PROSITE" id="PS50250"/>
    </source>
</evidence>
<dbReference type="AlphaFoldDB" id="A0A507CA94"/>
<evidence type="ECO:0000256" key="1">
    <source>
        <dbReference type="ARBA" id="ARBA00025771"/>
    </source>
</evidence>
<dbReference type="InterPro" id="IPR000717">
    <property type="entry name" value="PCI_dom"/>
</dbReference>
<feature type="domain" description="PCI" evidence="3">
    <location>
        <begin position="230"/>
        <end position="419"/>
    </location>
</feature>
<reference evidence="4 5" key="1">
    <citation type="journal article" date="2019" name="Sci. Rep.">
        <title>Comparative genomics of chytrid fungi reveal insights into the obligate biotrophic and pathogenic lifestyle of Synchytrium endobioticum.</title>
        <authorList>
            <person name="van de Vossenberg B.T.L.H."/>
            <person name="Warris S."/>
            <person name="Nguyen H.D.T."/>
            <person name="van Gent-Pelzer M.P.E."/>
            <person name="Joly D.L."/>
            <person name="van de Geest H.C."/>
            <person name="Bonants P.J.M."/>
            <person name="Smith D.S."/>
            <person name="Levesque C.A."/>
            <person name="van der Lee T.A.J."/>
        </authorList>
    </citation>
    <scope>NUCLEOTIDE SEQUENCE [LARGE SCALE GENOMIC DNA]</scope>
    <source>
        <strain evidence="4 5">JEL517</strain>
    </source>
</reference>
<name>A0A507CA94_9FUNG</name>
<dbReference type="GO" id="GO:0003723">
    <property type="term" value="F:RNA binding"/>
    <property type="evidence" value="ECO:0007669"/>
    <property type="project" value="InterPro"/>
</dbReference>
<dbReference type="GO" id="GO:0000973">
    <property type="term" value="P:post-transcriptional tethering of RNA polymerase II gene DNA at nuclear periphery"/>
    <property type="evidence" value="ECO:0007669"/>
    <property type="project" value="TreeGrafter"/>
</dbReference>
<keyword evidence="5" id="KW-1185">Reference proteome</keyword>
<dbReference type="FunFam" id="1.10.10.10:FF:000146">
    <property type="entry name" value="PCI domain-containing protein 2 homolog"/>
    <property type="match status" value="1"/>
</dbReference>
<dbReference type="GO" id="GO:0006368">
    <property type="term" value="P:transcription elongation by RNA polymerase II"/>
    <property type="evidence" value="ECO:0007669"/>
    <property type="project" value="TreeGrafter"/>
</dbReference>
<dbReference type="GeneID" id="42003793"/>
<proteinExistence type="inferred from homology"/>
<dbReference type="PROSITE" id="PS50250">
    <property type="entry name" value="PCI"/>
    <property type="match status" value="1"/>
</dbReference>
<dbReference type="PANTHER" id="PTHR12732:SF0">
    <property type="entry name" value="PCI DOMAIN-CONTAINING PROTEIN 2"/>
    <property type="match status" value="1"/>
</dbReference>
<accession>A0A507CA94</accession>
<dbReference type="GO" id="GO:0070390">
    <property type="term" value="C:transcription export complex 2"/>
    <property type="evidence" value="ECO:0007669"/>
    <property type="project" value="TreeGrafter"/>
</dbReference>
<evidence type="ECO:0000313" key="5">
    <source>
        <dbReference type="Proteomes" id="UP000319731"/>
    </source>
</evidence>